<accession>A0A4U5MW76</accession>
<evidence type="ECO:0000313" key="1">
    <source>
        <dbReference type="EMBL" id="TKR73832.1"/>
    </source>
</evidence>
<sequence>MQISVKNCAPQKLRPLQSSKYYDIQLKAAVPHRTDLNECQSIDEKTEKILDIIDVVQRPDADFSKLGPLEITQLKIALQKDLDYLANEIINASNADIALTGQSIPVSQFDYATIDDKNPNCSVTKFNARIKNLGENPTVIKRHFVNPFPIADYTNIDQDYKGICRVPEFEASYDRKTAQESAKNDPEEPFRSLVVKTSNPFNRLLKRCEKRQNMKKEGLHVYQKPGTLNLSVLRPKDQDVLKELNQLNLKEEERREEEEWCEQGMPTNVEDISELPLQFTGDLKTLRKFRLQGPPGKRSISGRGLGSLVFFAR</sequence>
<comment type="caution">
    <text evidence="1">The sequence shown here is derived from an EMBL/GenBank/DDBJ whole genome shotgun (WGS) entry which is preliminary data.</text>
</comment>
<dbReference type="Proteomes" id="UP000298663">
    <property type="component" value="Unassembled WGS sequence"/>
</dbReference>
<proteinExistence type="predicted"/>
<organism evidence="1 2">
    <name type="scientific">Steinernema carpocapsae</name>
    <name type="common">Entomopathogenic nematode</name>
    <dbReference type="NCBI Taxonomy" id="34508"/>
    <lineage>
        <taxon>Eukaryota</taxon>
        <taxon>Metazoa</taxon>
        <taxon>Ecdysozoa</taxon>
        <taxon>Nematoda</taxon>
        <taxon>Chromadorea</taxon>
        <taxon>Rhabditida</taxon>
        <taxon>Tylenchina</taxon>
        <taxon>Panagrolaimomorpha</taxon>
        <taxon>Strongyloidoidea</taxon>
        <taxon>Steinernematidae</taxon>
        <taxon>Steinernema</taxon>
    </lineage>
</organism>
<keyword evidence="2" id="KW-1185">Reference proteome</keyword>
<dbReference type="AlphaFoldDB" id="A0A4U5MW76"/>
<gene>
    <name evidence="1" type="ORF">L596_021094</name>
</gene>
<reference evidence="1 2" key="2">
    <citation type="journal article" date="2019" name="G3 (Bethesda)">
        <title>Hybrid Assembly of the Genome of the Entomopathogenic Nematode Steinernema carpocapsae Identifies the X-Chromosome.</title>
        <authorList>
            <person name="Serra L."/>
            <person name="Macchietto M."/>
            <person name="Macias-Munoz A."/>
            <person name="McGill C.J."/>
            <person name="Rodriguez I.M."/>
            <person name="Rodriguez B."/>
            <person name="Murad R."/>
            <person name="Mortazavi A."/>
        </authorList>
    </citation>
    <scope>NUCLEOTIDE SEQUENCE [LARGE SCALE GENOMIC DNA]</scope>
    <source>
        <strain evidence="1 2">ALL</strain>
    </source>
</reference>
<dbReference type="EMBL" id="AZBU02000006">
    <property type="protein sequence ID" value="TKR73832.1"/>
    <property type="molecule type" value="Genomic_DNA"/>
</dbReference>
<protein>
    <submittedName>
        <fullName evidence="1">Uncharacterized protein</fullName>
    </submittedName>
</protein>
<name>A0A4U5MW76_STECR</name>
<evidence type="ECO:0000313" key="2">
    <source>
        <dbReference type="Proteomes" id="UP000298663"/>
    </source>
</evidence>
<reference evidence="1 2" key="1">
    <citation type="journal article" date="2015" name="Genome Biol.">
        <title>Comparative genomics of Steinernema reveals deeply conserved gene regulatory networks.</title>
        <authorList>
            <person name="Dillman A.R."/>
            <person name="Macchietto M."/>
            <person name="Porter C.F."/>
            <person name="Rogers A."/>
            <person name="Williams B."/>
            <person name="Antoshechkin I."/>
            <person name="Lee M.M."/>
            <person name="Goodwin Z."/>
            <person name="Lu X."/>
            <person name="Lewis E.E."/>
            <person name="Goodrich-Blair H."/>
            <person name="Stock S.P."/>
            <person name="Adams B.J."/>
            <person name="Sternberg P.W."/>
            <person name="Mortazavi A."/>
        </authorList>
    </citation>
    <scope>NUCLEOTIDE SEQUENCE [LARGE SCALE GENOMIC DNA]</scope>
    <source>
        <strain evidence="1 2">ALL</strain>
    </source>
</reference>